<dbReference type="AlphaFoldDB" id="A0A345VLQ7"/>
<evidence type="ECO:0000313" key="2">
    <source>
        <dbReference type="Proteomes" id="UP000255411"/>
    </source>
</evidence>
<name>A0A345VLQ7_9STRE</name>
<organism evidence="1 2">
    <name type="scientific">Streptococcus pluranimalium</name>
    <dbReference type="NCBI Taxonomy" id="82348"/>
    <lineage>
        <taxon>Bacteria</taxon>
        <taxon>Bacillati</taxon>
        <taxon>Bacillota</taxon>
        <taxon>Bacilli</taxon>
        <taxon>Lactobacillales</taxon>
        <taxon>Streptococcaceae</taxon>
        <taxon>Streptococcus</taxon>
    </lineage>
</organism>
<evidence type="ECO:0000313" key="1">
    <source>
        <dbReference type="EMBL" id="AXJ13659.1"/>
    </source>
</evidence>
<reference evidence="1 2" key="1">
    <citation type="submission" date="2017-07" db="EMBL/GenBank/DDBJ databases">
        <title>Streptococcus pluranimalium as cause of bovine abortion.</title>
        <authorList>
            <person name="Rodriguez Campos S."/>
            <person name="Gobeli Brawand S."/>
            <person name="Brodard I."/>
            <person name="Rychener L."/>
            <person name="Perreten V."/>
        </authorList>
    </citation>
    <scope>NUCLEOTIDE SEQUENCE [LARGE SCALE GENOMIC DNA]</scope>
    <source>
        <strain evidence="1 2">14A0014</strain>
    </source>
</reference>
<dbReference type="EMBL" id="CP022601">
    <property type="protein sequence ID" value="AXJ13659.1"/>
    <property type="molecule type" value="Genomic_DNA"/>
</dbReference>
<proteinExistence type="predicted"/>
<accession>A0A345VLQ7</accession>
<dbReference type="Proteomes" id="UP000255411">
    <property type="component" value="Chromosome"/>
</dbReference>
<protein>
    <submittedName>
        <fullName evidence="1">Uncharacterized protein</fullName>
    </submittedName>
</protein>
<dbReference type="RefSeq" id="WP_240314753.1">
    <property type="nucleotide sequence ID" value="NZ_CP022601.1"/>
</dbReference>
<sequence>MLSREYLELYLKKAHFTSLKHLLFRIMVNSSYPDDMYFSSRVRTTITHLINEIRKREAVKGHSGVAELYQMIDEVVERELG</sequence>
<gene>
    <name evidence="1" type="ORF">Sp14A_17520</name>
</gene>